<evidence type="ECO:0000313" key="1">
    <source>
        <dbReference type="Proteomes" id="UP000694844"/>
    </source>
</evidence>
<organism evidence="1 2">
    <name type="scientific">Crassostrea virginica</name>
    <name type="common">Eastern oyster</name>
    <dbReference type="NCBI Taxonomy" id="6565"/>
    <lineage>
        <taxon>Eukaryota</taxon>
        <taxon>Metazoa</taxon>
        <taxon>Spiralia</taxon>
        <taxon>Lophotrochozoa</taxon>
        <taxon>Mollusca</taxon>
        <taxon>Bivalvia</taxon>
        <taxon>Autobranchia</taxon>
        <taxon>Pteriomorphia</taxon>
        <taxon>Ostreida</taxon>
        <taxon>Ostreoidea</taxon>
        <taxon>Ostreidae</taxon>
        <taxon>Crassostrea</taxon>
    </lineage>
</organism>
<dbReference type="GeneID" id="111115361"/>
<keyword evidence="1" id="KW-1185">Reference proteome</keyword>
<name>A0A8B8C2H5_CRAVI</name>
<dbReference type="Proteomes" id="UP000694844">
    <property type="component" value="Chromosome 9"/>
</dbReference>
<reference evidence="2" key="1">
    <citation type="submission" date="2025-08" db="UniProtKB">
        <authorList>
            <consortium name="RefSeq"/>
        </authorList>
    </citation>
    <scope>IDENTIFICATION</scope>
    <source>
        <tissue evidence="2">Whole sample</tissue>
    </source>
</reference>
<dbReference type="RefSeq" id="XP_022309775.1">
    <property type="nucleotide sequence ID" value="XM_022454067.1"/>
</dbReference>
<dbReference type="AlphaFoldDB" id="A0A8B8C2H5"/>
<sequence length="941" mass="107230">MASNLTSDSGTWCCDICNYTSSRRSNFERHEKSTAHKHLLQFNECELQECEQSNEIENEEIDSCSDFYQTEKEHSADQNTEYLKCTGINQSNKTSSEENNELPNSELPTNDTCAWYPFSSQVDFYLYVLVNSTTHPVSDAVVKFVIFMMKQCGVEGIPPFHSIKRKTFGTFDWNDFLLQGSDADETPMWSIHPSAIAKLAVAHPDVSKSLIRYPKISAKEECCHPAFADKWMNDLEFFSATIGDTIFYKGQLCKFVEDGNHQIGRIETFIENVQDQIPQAVISTVERLSKKPPECPSEKAFLVTGNKKNISIRDLRHRQLKNDESFYQKENSIDRLTGPISLQDFTLHSKNEKPIVTMPVNIFLDDTSTTKSKRWLPLHCIQMQLSGIPLEERHKEKSIHFLAASEKVDLLKLAELVVDDIKVSQRDGCLSYDASQQRECLIKCPLDVIVADYNVLSLCCNHLGASAEKYCPRCHASSASFNVLSRQRTPEETRRTISRLHLRSKEVDKAKLRKETGVKEHINCLWDVLDPHRDIPVGMLHLLPLGLTKHLITFLVNQMDKTQLARMSCHLETVLPSKGPDFFRYIESRQGKDFKSYLQVAPFNLLFGGANATAIRLVCCLAQIQWQFYQQKIDTKLLNELQDNIRRYQELIATHKPEFAKKAKTHLLLHAISDIERHGPPSFYDEESFEKNHGRIRDQIFLQNQKARSRDTAVKYAQHILCSHVITGGFFKDNKTWRQASQTIIHAGSEPVVKSFLGYHNESVRKVGEISKFHRHPNGHVKTFTARSDEPLAAVLHNTCSSTYSKGCCITSQSQDSINSGEWVKYTNSNGESSYGIFVEGITVEDHGKQSIACIQKGRNLNQNHSSLGCPLYKLECTYDFVPSSNVTSPSAFVHDCCGGQCRVTHKVTKNRIEQQNVTKTKLTLLHNENHNIYLFNHFHL</sequence>
<dbReference type="OrthoDB" id="6152038at2759"/>
<dbReference type="PANTHER" id="PTHR31912">
    <property type="entry name" value="IP13529P"/>
    <property type="match status" value="1"/>
</dbReference>
<proteinExistence type="predicted"/>
<dbReference type="PANTHER" id="PTHR31912:SF34">
    <property type="entry name" value="NOTOCHORD-RELATED PROTEIN"/>
    <property type="match status" value="1"/>
</dbReference>
<gene>
    <name evidence="2" type="primary">LOC111115361</name>
</gene>
<evidence type="ECO:0000313" key="2">
    <source>
        <dbReference type="RefSeq" id="XP_022309775.1"/>
    </source>
</evidence>
<protein>
    <submittedName>
        <fullName evidence="2">Uncharacterized protein LOC111115361</fullName>
    </submittedName>
</protein>
<dbReference type="KEGG" id="cvn:111115361"/>
<accession>A0A8B8C2H5</accession>